<accession>E3D0I1</accession>
<dbReference type="PROSITE" id="PS50887">
    <property type="entry name" value="GGDEF"/>
    <property type="match status" value="1"/>
</dbReference>
<keyword evidence="5" id="KW-1185">Reference proteome</keyword>
<dbReference type="InterPro" id="IPR000160">
    <property type="entry name" value="GGDEF_dom"/>
</dbReference>
<evidence type="ECO:0000259" key="2">
    <source>
        <dbReference type="PROSITE" id="PS50112"/>
    </source>
</evidence>
<dbReference type="eggNOG" id="COG3706">
    <property type="taxonomic scope" value="Bacteria"/>
</dbReference>
<dbReference type="RefSeq" id="WP_006300154.1">
    <property type="nucleotide sequence ID" value="NZ_CM001022.1"/>
</dbReference>
<proteinExistence type="predicted"/>
<dbReference type="HOGENOM" id="CLU_737566_0_0_0"/>
<protein>
    <submittedName>
        <fullName evidence="4">Putative diguanylate cyclase</fullName>
    </submittedName>
</protein>
<feature type="domain" description="PAS" evidence="2">
    <location>
        <begin position="140"/>
        <end position="194"/>
    </location>
</feature>
<sequence>MTVHRGGSFLVWLGTPPLVSLPILILLVSSGVRGEGTTLGLPLWTGIFMGYAALTGGYIGLAWKEDPLGLAAAELLAQGLLVTTLSLALGTPGLFSWTGVALLCMGMILALHGAVQPPAAPPHLATPSPSPSSPPLAAEREIPLDDLVPQIPLPSLLVGEGGLVAAINRELAALLGKPPEEIVGTPASDLFPPEAHQVSLGETTWFLFPRTTPRGTLMILSPQPEMEAPASGTGDSYLDSETGLYTEAHSRRRGEEEIERARRYRRWLAVVLLKLEYESLVEGPLPPKEQKDAYGKFVQVVFKTIRTCDMAFRMRDDCVLLFLPETPSSGARTLYNRVRAGVSKILDEAALTPFRLAVAAGFAFYGGNGTTEYGKLLEEVYSNLARNED</sequence>
<dbReference type="SUPFAM" id="SSF55073">
    <property type="entry name" value="Nucleotide cyclase"/>
    <property type="match status" value="1"/>
</dbReference>
<dbReference type="InterPro" id="IPR035965">
    <property type="entry name" value="PAS-like_dom_sf"/>
</dbReference>
<dbReference type="PROSITE" id="PS50112">
    <property type="entry name" value="PAS"/>
    <property type="match status" value="1"/>
</dbReference>
<dbReference type="PaxDb" id="584708-Apau_0567"/>
<gene>
    <name evidence="4" type="ORF">Apau_0567</name>
</gene>
<dbReference type="InterPro" id="IPR029787">
    <property type="entry name" value="Nucleotide_cyclase"/>
</dbReference>
<organism evidence="4 5">
    <name type="scientific">Aminomonas paucivorans DSM 12260</name>
    <dbReference type="NCBI Taxonomy" id="584708"/>
    <lineage>
        <taxon>Bacteria</taxon>
        <taxon>Thermotogati</taxon>
        <taxon>Synergistota</taxon>
        <taxon>Synergistia</taxon>
        <taxon>Synergistales</taxon>
        <taxon>Synergistaceae</taxon>
        <taxon>Aminomonas</taxon>
    </lineage>
</organism>
<keyword evidence="1" id="KW-0472">Membrane</keyword>
<dbReference type="InterPro" id="IPR043128">
    <property type="entry name" value="Rev_trsase/Diguanyl_cyclase"/>
</dbReference>
<feature type="domain" description="GGDEF" evidence="3">
    <location>
        <begin position="266"/>
        <end position="389"/>
    </location>
</feature>
<keyword evidence="1" id="KW-0812">Transmembrane</keyword>
<reference evidence="4 5" key="1">
    <citation type="journal article" date="2010" name="Stand. Genomic Sci.">
        <title>Non-contiguous finished genome sequence of Aminomonas paucivorans type strain (GLU-3).</title>
        <authorList>
            <person name="Pitluck S."/>
            <person name="Yasawong M."/>
            <person name="Held B."/>
            <person name="Lapidus A."/>
            <person name="Nolan M."/>
            <person name="Copeland A."/>
            <person name="Lucas S."/>
            <person name="Del Rio T.G."/>
            <person name="Tice H."/>
            <person name="Cheng J.F."/>
            <person name="Chertkov O."/>
            <person name="Goodwin L."/>
            <person name="Tapia R."/>
            <person name="Han C."/>
            <person name="Liolios K."/>
            <person name="Ivanova N."/>
            <person name="Mavromatis K."/>
            <person name="Ovchinnikova G."/>
            <person name="Pati A."/>
            <person name="Chen A."/>
            <person name="Palaniappan K."/>
            <person name="Land M."/>
            <person name="Hauser L."/>
            <person name="Chang Y.J."/>
            <person name="Jeffries C.D."/>
            <person name="Pukall R."/>
            <person name="Spring S."/>
            <person name="Rohde M."/>
            <person name="Sikorski J."/>
            <person name="Goker M."/>
            <person name="Woyke T."/>
            <person name="Bristow J."/>
            <person name="Eisen J.A."/>
            <person name="Markowitz V."/>
            <person name="Hugenholtz P."/>
            <person name="Kyrpides N.C."/>
            <person name="Klenk H.P."/>
        </authorList>
    </citation>
    <scope>NUCLEOTIDE SEQUENCE [LARGE SCALE GENOMIC DNA]</scope>
    <source>
        <strain evidence="4 5">DSM 12260</strain>
    </source>
</reference>
<evidence type="ECO:0000313" key="4">
    <source>
        <dbReference type="EMBL" id="EFQ23000.1"/>
    </source>
</evidence>
<evidence type="ECO:0000256" key="1">
    <source>
        <dbReference type="SAM" id="Phobius"/>
    </source>
</evidence>
<dbReference type="CDD" id="cd00130">
    <property type="entry name" value="PAS"/>
    <property type="match status" value="1"/>
</dbReference>
<feature type="transmembrane region" description="Helical" evidence="1">
    <location>
        <begin position="9"/>
        <end position="29"/>
    </location>
</feature>
<dbReference type="STRING" id="584708.Apau_0567"/>
<feature type="transmembrane region" description="Helical" evidence="1">
    <location>
        <begin position="41"/>
        <end position="61"/>
    </location>
</feature>
<dbReference type="OrthoDB" id="3131at2"/>
<dbReference type="AlphaFoldDB" id="E3D0I1"/>
<dbReference type="Proteomes" id="UP000005096">
    <property type="component" value="Chromosome"/>
</dbReference>
<evidence type="ECO:0000259" key="3">
    <source>
        <dbReference type="PROSITE" id="PS50887"/>
    </source>
</evidence>
<dbReference type="EMBL" id="CM001022">
    <property type="protein sequence ID" value="EFQ23000.1"/>
    <property type="molecule type" value="Genomic_DNA"/>
</dbReference>
<evidence type="ECO:0000313" key="5">
    <source>
        <dbReference type="Proteomes" id="UP000005096"/>
    </source>
</evidence>
<dbReference type="Gene3D" id="3.30.70.270">
    <property type="match status" value="1"/>
</dbReference>
<keyword evidence="1" id="KW-1133">Transmembrane helix</keyword>
<feature type="transmembrane region" description="Helical" evidence="1">
    <location>
        <begin position="68"/>
        <end position="88"/>
    </location>
</feature>
<dbReference type="InterPro" id="IPR000014">
    <property type="entry name" value="PAS"/>
</dbReference>
<dbReference type="SUPFAM" id="SSF55785">
    <property type="entry name" value="PYP-like sensor domain (PAS domain)"/>
    <property type="match status" value="1"/>
</dbReference>
<name>E3D0I1_9BACT</name>